<gene>
    <name evidence="1" type="ORF">Pla163_28280</name>
</gene>
<dbReference type="EMBL" id="CP036290">
    <property type="protein sequence ID" value="QDU85695.1"/>
    <property type="molecule type" value="Genomic_DNA"/>
</dbReference>
<reference evidence="1 2" key="1">
    <citation type="submission" date="2019-02" db="EMBL/GenBank/DDBJ databases">
        <title>Deep-cultivation of Planctomycetes and their phenomic and genomic characterization uncovers novel biology.</title>
        <authorList>
            <person name="Wiegand S."/>
            <person name="Jogler M."/>
            <person name="Boedeker C."/>
            <person name="Pinto D."/>
            <person name="Vollmers J."/>
            <person name="Rivas-Marin E."/>
            <person name="Kohn T."/>
            <person name="Peeters S.H."/>
            <person name="Heuer A."/>
            <person name="Rast P."/>
            <person name="Oberbeckmann S."/>
            <person name="Bunk B."/>
            <person name="Jeske O."/>
            <person name="Meyerdierks A."/>
            <person name="Storesund J.E."/>
            <person name="Kallscheuer N."/>
            <person name="Luecker S."/>
            <person name="Lage O.M."/>
            <person name="Pohl T."/>
            <person name="Merkel B.J."/>
            <person name="Hornburger P."/>
            <person name="Mueller R.-W."/>
            <person name="Bruemmer F."/>
            <person name="Labrenz M."/>
            <person name="Spormann A.M."/>
            <person name="Op den Camp H."/>
            <person name="Overmann J."/>
            <person name="Amann R."/>
            <person name="Jetten M.S.M."/>
            <person name="Mascher T."/>
            <person name="Medema M.H."/>
            <person name="Devos D.P."/>
            <person name="Kaster A.-K."/>
            <person name="Ovreas L."/>
            <person name="Rohde M."/>
            <person name="Galperin M.Y."/>
            <person name="Jogler C."/>
        </authorList>
    </citation>
    <scope>NUCLEOTIDE SEQUENCE [LARGE SCALE GENOMIC DNA]</scope>
    <source>
        <strain evidence="1 2">Pla163</strain>
    </source>
</reference>
<keyword evidence="2" id="KW-1185">Reference proteome</keyword>
<name>A0A518D2M1_9BACT</name>
<dbReference type="AlphaFoldDB" id="A0A518D2M1"/>
<sequence length="210" mass="22548">MIAMSLFPLLIGACLTSLDGGQRESDRGGRMADLVRRADRAMSTLTFELERSGFATAGGVDFPFFVDGAALDDAPELHRHAAANVAAGAANTAREVVFLLPQDANDDGWPDLTPSMQNVAWDPTEVSYVLLPSPDGSNELVRREDGANDRVLARGVRRFLVEDAASTGFAFPIDTLRITLELEDSGVGDARQELTSTRLVTLPNGTPDED</sequence>
<organism evidence="1 2">
    <name type="scientific">Rohdeia mirabilis</name>
    <dbReference type="NCBI Taxonomy" id="2528008"/>
    <lineage>
        <taxon>Bacteria</taxon>
        <taxon>Pseudomonadati</taxon>
        <taxon>Planctomycetota</taxon>
        <taxon>Planctomycetia</taxon>
        <taxon>Planctomycetia incertae sedis</taxon>
        <taxon>Rohdeia</taxon>
    </lineage>
</organism>
<dbReference type="Proteomes" id="UP000319342">
    <property type="component" value="Chromosome"/>
</dbReference>
<protein>
    <submittedName>
        <fullName evidence="1">Uncharacterized protein</fullName>
    </submittedName>
</protein>
<proteinExistence type="predicted"/>
<accession>A0A518D2M1</accession>
<evidence type="ECO:0000313" key="2">
    <source>
        <dbReference type="Proteomes" id="UP000319342"/>
    </source>
</evidence>
<evidence type="ECO:0000313" key="1">
    <source>
        <dbReference type="EMBL" id="QDU85695.1"/>
    </source>
</evidence>